<proteinExistence type="inferred from homology"/>
<feature type="domain" description="Glycoside hydrolase family 2 immunoglobulin-like beta-sandwich" evidence="4">
    <location>
        <begin position="171"/>
        <end position="270"/>
    </location>
</feature>
<dbReference type="PANTHER" id="PTHR42732">
    <property type="entry name" value="BETA-GALACTOSIDASE"/>
    <property type="match status" value="1"/>
</dbReference>
<dbReference type="Pfam" id="PF18565">
    <property type="entry name" value="Glyco_hydro2_C5"/>
    <property type="match status" value="1"/>
</dbReference>
<dbReference type="SUPFAM" id="SSF49303">
    <property type="entry name" value="beta-Galactosidase/glucuronidase domain"/>
    <property type="match status" value="1"/>
</dbReference>
<dbReference type="PANTHER" id="PTHR42732:SF1">
    <property type="entry name" value="BETA-MANNOSIDASE"/>
    <property type="match status" value="1"/>
</dbReference>
<dbReference type="Pfam" id="PF16355">
    <property type="entry name" value="DUF4982"/>
    <property type="match status" value="1"/>
</dbReference>
<dbReference type="InterPro" id="IPR032311">
    <property type="entry name" value="DUF4982"/>
</dbReference>
<gene>
    <name evidence="9" type="primary">lacZ_2</name>
    <name evidence="9" type="ORF">DSM106044_01152</name>
</gene>
<dbReference type="RefSeq" id="WP_138002000.1">
    <property type="nucleotide sequence ID" value="NZ_QGQD01000024.1"/>
</dbReference>
<dbReference type="InterPro" id="IPR006102">
    <property type="entry name" value="Ig-like_GH2"/>
</dbReference>
<dbReference type="InterPro" id="IPR051913">
    <property type="entry name" value="GH2_Domain-Containing"/>
</dbReference>
<dbReference type="InterPro" id="IPR017853">
    <property type="entry name" value="GH"/>
</dbReference>
<feature type="domain" description="Glycosyl hydrolases family 2 sugar binding" evidence="6">
    <location>
        <begin position="64"/>
        <end position="154"/>
    </location>
</feature>
<dbReference type="AlphaFoldDB" id="A0A4U8QBP8"/>
<dbReference type="InterPro" id="IPR036156">
    <property type="entry name" value="Beta-gal/glucu_dom_sf"/>
</dbReference>
<feature type="domain" description="Glycoside hydrolase family 2" evidence="8">
    <location>
        <begin position="723"/>
        <end position="824"/>
    </location>
</feature>
<evidence type="ECO:0000256" key="3">
    <source>
        <dbReference type="ARBA" id="ARBA00023295"/>
    </source>
</evidence>
<dbReference type="InterPro" id="IPR008979">
    <property type="entry name" value="Galactose-bd-like_sf"/>
</dbReference>
<evidence type="ECO:0000259" key="4">
    <source>
        <dbReference type="Pfam" id="PF00703"/>
    </source>
</evidence>
<evidence type="ECO:0000259" key="6">
    <source>
        <dbReference type="Pfam" id="PF02837"/>
    </source>
</evidence>
<keyword evidence="10" id="KW-1185">Reference proteome</keyword>
<evidence type="ECO:0000256" key="1">
    <source>
        <dbReference type="ARBA" id="ARBA00007401"/>
    </source>
</evidence>
<feature type="domain" description="Glycoside hydrolase family 2 catalytic" evidence="5">
    <location>
        <begin position="280"/>
        <end position="430"/>
    </location>
</feature>
<dbReference type="EC" id="3.2.1.23" evidence="9"/>
<dbReference type="InterPro" id="IPR013783">
    <property type="entry name" value="Ig-like_fold"/>
</dbReference>
<evidence type="ECO:0000313" key="10">
    <source>
        <dbReference type="Proteomes" id="UP000306509"/>
    </source>
</evidence>
<dbReference type="EMBL" id="QGQD01000024">
    <property type="protein sequence ID" value="TLD01934.1"/>
    <property type="molecule type" value="Genomic_DNA"/>
</dbReference>
<dbReference type="InterPro" id="IPR006101">
    <property type="entry name" value="Glyco_hydro_2"/>
</dbReference>
<dbReference type="InterPro" id="IPR040605">
    <property type="entry name" value="Glyco_hydro2_dom5"/>
</dbReference>
<dbReference type="GO" id="GO:0004565">
    <property type="term" value="F:beta-galactosidase activity"/>
    <property type="evidence" value="ECO:0007669"/>
    <property type="project" value="UniProtKB-EC"/>
</dbReference>
<dbReference type="Gene3D" id="3.20.20.80">
    <property type="entry name" value="Glycosidases"/>
    <property type="match status" value="1"/>
</dbReference>
<accession>A0A4U8QBP8</accession>
<evidence type="ECO:0000259" key="5">
    <source>
        <dbReference type="Pfam" id="PF02836"/>
    </source>
</evidence>
<dbReference type="InterPro" id="IPR006104">
    <property type="entry name" value="Glyco_hydro_2_N"/>
</dbReference>
<feature type="domain" description="DUF4982" evidence="7">
    <location>
        <begin position="651"/>
        <end position="708"/>
    </location>
</feature>
<keyword evidence="2 9" id="KW-0378">Hydrolase</keyword>
<dbReference type="Proteomes" id="UP000306509">
    <property type="component" value="Unassembled WGS sequence"/>
</dbReference>
<dbReference type="PRINTS" id="PR00132">
    <property type="entry name" value="GLHYDRLASE2"/>
</dbReference>
<dbReference type="Pfam" id="PF00703">
    <property type="entry name" value="Glyco_hydro_2"/>
    <property type="match status" value="1"/>
</dbReference>
<dbReference type="Pfam" id="PF02837">
    <property type="entry name" value="Glyco_hydro_2_N"/>
    <property type="match status" value="1"/>
</dbReference>
<dbReference type="STRING" id="180332.GCA_000797495_04404"/>
<comment type="caution">
    <text evidence="9">The sequence shown here is derived from an EMBL/GenBank/DDBJ whole genome shotgun (WGS) entry which is preliminary data.</text>
</comment>
<dbReference type="Pfam" id="PF02836">
    <property type="entry name" value="Glyco_hydro_2_C"/>
    <property type="match status" value="1"/>
</dbReference>
<dbReference type="SUPFAM" id="SSF51445">
    <property type="entry name" value="(Trans)glycosidases"/>
    <property type="match status" value="1"/>
</dbReference>
<name>A0A4U8QBP8_9FIRM</name>
<dbReference type="GO" id="GO:0005975">
    <property type="term" value="P:carbohydrate metabolic process"/>
    <property type="evidence" value="ECO:0007669"/>
    <property type="project" value="InterPro"/>
</dbReference>
<dbReference type="Gene3D" id="2.60.40.10">
    <property type="entry name" value="Immunoglobulins"/>
    <property type="match status" value="3"/>
</dbReference>
<organism evidence="9 10">
    <name type="scientific">Robinsoniella peoriensis</name>
    <dbReference type="NCBI Taxonomy" id="180332"/>
    <lineage>
        <taxon>Bacteria</taxon>
        <taxon>Bacillati</taxon>
        <taxon>Bacillota</taxon>
        <taxon>Clostridia</taxon>
        <taxon>Lachnospirales</taxon>
        <taxon>Lachnospiraceae</taxon>
        <taxon>Robinsoniella</taxon>
    </lineage>
</organism>
<sequence length="829" mass="92453">MLSQSFNAGWNIKVGFNQPFSNLFSTELDLGTPVTLPHDAMILEQKTPDTKNGKQTGYYPGKSYLYTKMFFVPNDWMDKNIVLEFEGVYPSALVYINGDFAGSHHSGYSQFTIQADGFLIPGHENKIEVAADNSSEGNTRWYSGSGIYRNVNIYVSEKLYIPVNGLQIDIPEIDQDTAVLCIKTKFSNETLRTHDLIQITEILDAEGTIVNSEETAVTAYPHKNIQTLQRIPVWEPHLWDCDSPYLYTCRTRLKEGDTILDEAVSTLGIRKLQLDSRHGLRINGKEMKLRGACIHHDNGIIGAVTLEKAEERRCRQMKEAGFNCLRSSHHAMSKAMLKACDKLGMLVMDELSDMWHIRKNPHDFGNYFEDFWEDEVERMVAKDYNHPSVIMYCTGNEIPEVGTKRGAEMNRRIVEKIKSLDSARYTTNAANSFLALRSDMQPLLEEAVKATGMEHILEQTSGAGEGGISVMNAFASLMEGPAKDYIDASSTLTDLLEGFSGGLDIAGFNYITGRHELEAQLHPNRLVLGTETYPSEIVRLWDIVERNSHVIGDFTWTGYDYLGEAGIGIFYYNGINGFQDHNYPDSIAYIGDIDITGYRRPISYLREIVFGLRTAPYLAVERVNHYGKTPGKTTWMHKDNIASWTWDGYEGKPAVVDIFSSSEEVELFLNDISLGRKPAGKAAGFIASYEITYEPGTLMAVSYQNGMESGRDILQTAKTPVKISLSSDQPVLTANGNDLAYVTIGLQDENGIFNLQSETVIHISVDGAGTLQGFGSADPHTSNHYYTTAWNTYDGRLLAAIRSGFDPGEIKITVSADGLDKETLVITVE</sequence>
<dbReference type="Gene3D" id="2.60.120.260">
    <property type="entry name" value="Galactose-binding domain-like"/>
    <property type="match status" value="1"/>
</dbReference>
<protein>
    <submittedName>
        <fullName evidence="9">Beta-galactosidase</fullName>
        <ecNumber evidence="9">3.2.1.23</ecNumber>
    </submittedName>
</protein>
<dbReference type="InterPro" id="IPR006103">
    <property type="entry name" value="Glyco_hydro_2_cat"/>
</dbReference>
<evidence type="ECO:0000313" key="9">
    <source>
        <dbReference type="EMBL" id="TLD01934.1"/>
    </source>
</evidence>
<evidence type="ECO:0000259" key="7">
    <source>
        <dbReference type="Pfam" id="PF16355"/>
    </source>
</evidence>
<evidence type="ECO:0000256" key="2">
    <source>
        <dbReference type="ARBA" id="ARBA00022801"/>
    </source>
</evidence>
<reference evidence="9 10" key="1">
    <citation type="journal article" date="2019" name="Anaerobe">
        <title>Detection of Robinsoniella peoriensis in multiple bone samples of a trauma patient.</title>
        <authorList>
            <person name="Schrottner P."/>
            <person name="Hartwich K."/>
            <person name="Bunk B."/>
            <person name="Schober I."/>
            <person name="Helbig S."/>
            <person name="Rudolph W.W."/>
            <person name="Gunzer F."/>
        </authorList>
    </citation>
    <scope>NUCLEOTIDE SEQUENCE [LARGE SCALE GENOMIC DNA]</scope>
    <source>
        <strain evidence="9 10">DSM 106044</strain>
    </source>
</reference>
<dbReference type="SUPFAM" id="SSF49785">
    <property type="entry name" value="Galactose-binding domain-like"/>
    <property type="match status" value="1"/>
</dbReference>
<comment type="similarity">
    <text evidence="1">Belongs to the glycosyl hydrolase 2 family.</text>
</comment>
<evidence type="ECO:0000259" key="8">
    <source>
        <dbReference type="Pfam" id="PF18565"/>
    </source>
</evidence>
<keyword evidence="3 9" id="KW-0326">Glycosidase</keyword>